<dbReference type="Pfam" id="PF00909">
    <property type="entry name" value="Ammonium_transp"/>
    <property type="match status" value="1"/>
</dbReference>
<feature type="domain" description="Ammonium transporter AmtB-like" evidence="10">
    <location>
        <begin position="41"/>
        <end position="483"/>
    </location>
</feature>
<dbReference type="Proteomes" id="UP001491310">
    <property type="component" value="Unassembled WGS sequence"/>
</dbReference>
<dbReference type="PANTHER" id="PTHR11730">
    <property type="entry name" value="AMMONIUM TRANSPORTER"/>
    <property type="match status" value="1"/>
</dbReference>
<comment type="caution">
    <text evidence="11">The sequence shown here is derived from an EMBL/GenBank/DDBJ whole genome shotgun (WGS) entry which is preliminary data.</text>
</comment>
<dbReference type="EMBL" id="JALJOT010000014">
    <property type="protein sequence ID" value="KAK9903409.1"/>
    <property type="molecule type" value="Genomic_DNA"/>
</dbReference>
<feature type="region of interest" description="Disordered" evidence="9">
    <location>
        <begin position="484"/>
        <end position="505"/>
    </location>
</feature>
<keyword evidence="12" id="KW-1185">Reference proteome</keyword>
<feature type="transmembrane region" description="Helical" evidence="8">
    <location>
        <begin position="321"/>
        <end position="340"/>
    </location>
</feature>
<evidence type="ECO:0000313" key="11">
    <source>
        <dbReference type="EMBL" id="KAK9903409.1"/>
    </source>
</evidence>
<name>A0ABR2YE72_9CHLO</name>
<evidence type="ECO:0000259" key="10">
    <source>
        <dbReference type="Pfam" id="PF00909"/>
    </source>
</evidence>
<evidence type="ECO:0000256" key="9">
    <source>
        <dbReference type="SAM" id="MobiDB-lite"/>
    </source>
</evidence>
<keyword evidence="7 8" id="KW-0924">Ammonia transport</keyword>
<feature type="transmembrane region" description="Helical" evidence="8">
    <location>
        <begin position="40"/>
        <end position="60"/>
    </location>
</feature>
<comment type="subcellular location">
    <subcellularLocation>
        <location evidence="8">Cell membrane</location>
        <topology evidence="8">Multi-pass membrane protein</topology>
    </subcellularLocation>
    <subcellularLocation>
        <location evidence="1">Membrane</location>
        <topology evidence="1">Multi-pass membrane protein</topology>
    </subcellularLocation>
</comment>
<feature type="transmembrane region" description="Helical" evidence="8">
    <location>
        <begin position="254"/>
        <end position="271"/>
    </location>
</feature>
<evidence type="ECO:0000256" key="2">
    <source>
        <dbReference type="ARBA" id="ARBA00005887"/>
    </source>
</evidence>
<evidence type="ECO:0000256" key="1">
    <source>
        <dbReference type="ARBA" id="ARBA00004141"/>
    </source>
</evidence>
<evidence type="ECO:0000256" key="8">
    <source>
        <dbReference type="RuleBase" id="RU362002"/>
    </source>
</evidence>
<feature type="transmembrane region" description="Helical" evidence="8">
    <location>
        <begin position="212"/>
        <end position="233"/>
    </location>
</feature>
<evidence type="ECO:0000256" key="5">
    <source>
        <dbReference type="ARBA" id="ARBA00022989"/>
    </source>
</evidence>
<organism evidence="11 12">
    <name type="scientific">Coccomyxa subellipsoidea</name>
    <dbReference type="NCBI Taxonomy" id="248742"/>
    <lineage>
        <taxon>Eukaryota</taxon>
        <taxon>Viridiplantae</taxon>
        <taxon>Chlorophyta</taxon>
        <taxon>core chlorophytes</taxon>
        <taxon>Trebouxiophyceae</taxon>
        <taxon>Trebouxiophyceae incertae sedis</taxon>
        <taxon>Coccomyxaceae</taxon>
        <taxon>Coccomyxa</taxon>
    </lineage>
</organism>
<dbReference type="PANTHER" id="PTHR11730:SF6">
    <property type="entry name" value="AMMONIUM TRANSPORTER"/>
    <property type="match status" value="1"/>
</dbReference>
<keyword evidence="5 8" id="KW-1133">Transmembrane helix</keyword>
<evidence type="ECO:0000313" key="12">
    <source>
        <dbReference type="Proteomes" id="UP001491310"/>
    </source>
</evidence>
<feature type="transmembrane region" description="Helical" evidence="8">
    <location>
        <begin position="286"/>
        <end position="309"/>
    </location>
</feature>
<feature type="transmembrane region" description="Helical" evidence="8">
    <location>
        <begin position="163"/>
        <end position="184"/>
    </location>
</feature>
<protein>
    <recommendedName>
        <fullName evidence="8">Ammonium transporter</fullName>
    </recommendedName>
</protein>
<evidence type="ECO:0000256" key="6">
    <source>
        <dbReference type="ARBA" id="ARBA00023136"/>
    </source>
</evidence>
<dbReference type="NCBIfam" id="TIGR00836">
    <property type="entry name" value="amt"/>
    <property type="match status" value="1"/>
</dbReference>
<feature type="compositionally biased region" description="Polar residues" evidence="9">
    <location>
        <begin position="493"/>
        <end position="505"/>
    </location>
</feature>
<reference evidence="11 12" key="1">
    <citation type="journal article" date="2024" name="Nat. Commun.">
        <title>Phylogenomics reveals the evolutionary origins of lichenization in chlorophyte algae.</title>
        <authorList>
            <person name="Puginier C."/>
            <person name="Libourel C."/>
            <person name="Otte J."/>
            <person name="Skaloud P."/>
            <person name="Haon M."/>
            <person name="Grisel S."/>
            <person name="Petersen M."/>
            <person name="Berrin J.G."/>
            <person name="Delaux P.M."/>
            <person name="Dal Grande F."/>
            <person name="Keller J."/>
        </authorList>
    </citation>
    <scope>NUCLEOTIDE SEQUENCE [LARGE SCALE GENOMIC DNA]</scope>
    <source>
        <strain evidence="11 12">SAG 216-7</strain>
    </source>
</reference>
<evidence type="ECO:0000256" key="4">
    <source>
        <dbReference type="ARBA" id="ARBA00022692"/>
    </source>
</evidence>
<dbReference type="InterPro" id="IPR029020">
    <property type="entry name" value="Ammonium/urea_transptr"/>
</dbReference>
<feature type="transmembrane region" description="Helical" evidence="8">
    <location>
        <begin position="435"/>
        <end position="456"/>
    </location>
</feature>
<evidence type="ECO:0000256" key="3">
    <source>
        <dbReference type="ARBA" id="ARBA00022448"/>
    </source>
</evidence>
<dbReference type="SUPFAM" id="SSF111352">
    <property type="entry name" value="Ammonium transporter"/>
    <property type="match status" value="1"/>
</dbReference>
<accession>A0ABR2YE72</accession>
<keyword evidence="4 8" id="KW-0812">Transmembrane</keyword>
<keyword evidence="6 8" id="KW-0472">Membrane</keyword>
<evidence type="ECO:0000256" key="7">
    <source>
        <dbReference type="ARBA" id="ARBA00023177"/>
    </source>
</evidence>
<gene>
    <name evidence="11" type="ORF">WJX75_004890</name>
</gene>
<dbReference type="InterPro" id="IPR024041">
    <property type="entry name" value="NH4_transpt_AmtB-like_dom"/>
</dbReference>
<sequence>MASVAAPAPAPSPVATEDFVTSAVTDATTAGPFIDTNTQYLLSSAYLVFFMHCGFAMISIGCVRARFARHIAVLILIDACASALGFYLFGFAFAFGDETDDAGNVAGNPFIGSQYFALHGLDGPTYFATAVRPYAFWVFEWAFAATACTIVSGAIAERARVEAYAIYSFFMAAWVYPVIVHSVWSSAGWASMFRTAPNFMGYFAKGSGAIDFAGSGAVHMVGGYAAAAGCWIIGPRIGRFNADGTANDFAGHNSSLFVLGVMILWFGWYGFNPGSQLVLVGGTNSFAVSVCAVTTTLAPAAAGLSSLITKAIVTHFTTGKHVYDVGVMGNGALAGLVAITSGTSTIYPWGAIIVGGIAGSLYVFASWMSIKLKLDDPLDAIAVHGWCGTWGVIAVGLFASETLITNSYGLDQSGNGRPYGCFFPGSNGALLAAQIAYALWIAGWVLGNMIPLWLLLKYTGLLRATADEEALGLDSSHHGGSAYAGGVEDDKSMTNGTHGTNGVSSSEFAELKAEIAALKKAQAA</sequence>
<keyword evidence="3 8" id="KW-0813">Transport</keyword>
<feature type="transmembrane region" description="Helical" evidence="8">
    <location>
        <begin position="72"/>
        <end position="95"/>
    </location>
</feature>
<feature type="transmembrane region" description="Helical" evidence="8">
    <location>
        <begin position="134"/>
        <end position="156"/>
    </location>
</feature>
<proteinExistence type="inferred from homology"/>
<comment type="similarity">
    <text evidence="2 8">Belongs to the ammonia transporter channel (TC 1.A.11.2) family.</text>
</comment>
<dbReference type="Gene3D" id="1.10.3430.10">
    <property type="entry name" value="Ammonium transporter AmtB like domains"/>
    <property type="match status" value="1"/>
</dbReference>
<feature type="transmembrane region" description="Helical" evidence="8">
    <location>
        <begin position="346"/>
        <end position="368"/>
    </location>
</feature>
<dbReference type="InterPro" id="IPR001905">
    <property type="entry name" value="Ammonium_transpt"/>
</dbReference>
<feature type="transmembrane region" description="Helical" evidence="8">
    <location>
        <begin position="380"/>
        <end position="399"/>
    </location>
</feature>